<dbReference type="Proteomes" id="UP000790709">
    <property type="component" value="Unassembled WGS sequence"/>
</dbReference>
<comment type="caution">
    <text evidence="1">The sequence shown here is derived from an EMBL/GenBank/DDBJ whole genome shotgun (WGS) entry which is preliminary data.</text>
</comment>
<dbReference type="EMBL" id="MU266401">
    <property type="protein sequence ID" value="KAH7925489.1"/>
    <property type="molecule type" value="Genomic_DNA"/>
</dbReference>
<name>A0ACB8BJL4_9AGAM</name>
<proteinExistence type="predicted"/>
<sequence>MSNAGPRVAIAESTAAPEWVLVSLERAFPGRKVLSARERSTNALDTYLTYEAIIDDGTAVIVRQRNEPPSRSEGEAEWARQVFQSEVHILRWLPARLSISVPRLLHLEQSSLEYPHDAFITTQLSGDTVANCYTSLSSSARENLVRSYAEFAVELFKLDVPQSIGTAAPGESDDTLLVVPTLGASSRCHATKIFDSLEDYLDHVFTLKRRASILDTNDDDKFRAQAAISQLIAHFKRLSSHLREPVLRHCVLAHRDLRDSDIMIDTDGRITGVCGWRLHSIQPAILAAEYPPWLRYDGVDDPRFAPTHKPRLESPEEAARLRKIYEERVKALNGDYYIALTQGTLLRAAVGWVLDVQDDRGCSRMREWMLSSFGPPVSSPSPLDDARCIIS</sequence>
<evidence type="ECO:0000313" key="2">
    <source>
        <dbReference type="Proteomes" id="UP000790709"/>
    </source>
</evidence>
<organism evidence="1 2">
    <name type="scientific">Leucogyrophana mollusca</name>
    <dbReference type="NCBI Taxonomy" id="85980"/>
    <lineage>
        <taxon>Eukaryota</taxon>
        <taxon>Fungi</taxon>
        <taxon>Dikarya</taxon>
        <taxon>Basidiomycota</taxon>
        <taxon>Agaricomycotina</taxon>
        <taxon>Agaricomycetes</taxon>
        <taxon>Agaricomycetidae</taxon>
        <taxon>Boletales</taxon>
        <taxon>Boletales incertae sedis</taxon>
        <taxon>Leucogyrophana</taxon>
    </lineage>
</organism>
<keyword evidence="2" id="KW-1185">Reference proteome</keyword>
<reference evidence="1" key="1">
    <citation type="journal article" date="2021" name="New Phytol.">
        <title>Evolutionary innovations through gain and loss of genes in the ectomycorrhizal Boletales.</title>
        <authorList>
            <person name="Wu G."/>
            <person name="Miyauchi S."/>
            <person name="Morin E."/>
            <person name="Kuo A."/>
            <person name="Drula E."/>
            <person name="Varga T."/>
            <person name="Kohler A."/>
            <person name="Feng B."/>
            <person name="Cao Y."/>
            <person name="Lipzen A."/>
            <person name="Daum C."/>
            <person name="Hundley H."/>
            <person name="Pangilinan J."/>
            <person name="Johnson J."/>
            <person name="Barry K."/>
            <person name="LaButti K."/>
            <person name="Ng V."/>
            <person name="Ahrendt S."/>
            <person name="Min B."/>
            <person name="Choi I.G."/>
            <person name="Park H."/>
            <person name="Plett J.M."/>
            <person name="Magnuson J."/>
            <person name="Spatafora J.W."/>
            <person name="Nagy L.G."/>
            <person name="Henrissat B."/>
            <person name="Grigoriev I.V."/>
            <person name="Yang Z.L."/>
            <person name="Xu J."/>
            <person name="Martin F.M."/>
        </authorList>
    </citation>
    <scope>NUCLEOTIDE SEQUENCE</scope>
    <source>
        <strain evidence="1">KUC20120723A-06</strain>
    </source>
</reference>
<evidence type="ECO:0000313" key="1">
    <source>
        <dbReference type="EMBL" id="KAH7925489.1"/>
    </source>
</evidence>
<gene>
    <name evidence="1" type="ORF">BV22DRAFT_1033955</name>
</gene>
<protein>
    <submittedName>
        <fullName evidence="1">Uncharacterized protein</fullName>
    </submittedName>
</protein>
<accession>A0ACB8BJL4</accession>